<feature type="region of interest" description="Disordered" evidence="1">
    <location>
        <begin position="28"/>
        <end position="160"/>
    </location>
</feature>
<feature type="chain" id="PRO_5030951963" evidence="2">
    <location>
        <begin position="32"/>
        <end position="1138"/>
    </location>
</feature>
<organism evidence="3">
    <name type="scientific">Neobodo designis</name>
    <name type="common">Flagellated protozoan</name>
    <name type="synonym">Bodo designis</name>
    <dbReference type="NCBI Taxonomy" id="312471"/>
    <lineage>
        <taxon>Eukaryota</taxon>
        <taxon>Discoba</taxon>
        <taxon>Euglenozoa</taxon>
        <taxon>Kinetoplastea</taxon>
        <taxon>Metakinetoplastina</taxon>
        <taxon>Neobodonida</taxon>
        <taxon>Neobodo</taxon>
    </lineage>
</organism>
<name>A0A7S1PME2_NEODS</name>
<feature type="compositionally biased region" description="Pro residues" evidence="1">
    <location>
        <begin position="65"/>
        <end position="75"/>
    </location>
</feature>
<evidence type="ECO:0000256" key="1">
    <source>
        <dbReference type="SAM" id="MobiDB-lite"/>
    </source>
</evidence>
<accession>A0A7S1PME2</accession>
<feature type="compositionally biased region" description="Low complexity" evidence="1">
    <location>
        <begin position="85"/>
        <end position="104"/>
    </location>
</feature>
<feature type="region of interest" description="Disordered" evidence="1">
    <location>
        <begin position="1102"/>
        <end position="1124"/>
    </location>
</feature>
<dbReference type="EMBL" id="HBGF01002586">
    <property type="protein sequence ID" value="CAD9090979.1"/>
    <property type="molecule type" value="Transcribed_RNA"/>
</dbReference>
<evidence type="ECO:0000313" key="3">
    <source>
        <dbReference type="EMBL" id="CAD9090979.1"/>
    </source>
</evidence>
<dbReference type="AlphaFoldDB" id="A0A7S1PME2"/>
<gene>
    <name evidence="3" type="ORF">NDES1114_LOCUS1792</name>
</gene>
<sequence length="1138" mass="120141">MTSRRVTVIAGVLAASLAILLMFAVPSDTTARDRSVPSDITVGGDAPPGDQRGAAANPLDEPTARAPPPSGPPSARPTEPRRPATDAAPTTTAAAPPSTTEESALTPVPPDAPAVTEHQEQPGPTPPPEGTEEAPSDETAPPLPPDATVSGCPPTLRQRDHADGHYVANHLDAGFPPLMPRRVVCAGGSVQFVVNLSAVHPGFGAVPSSPLPVMASGADYASGTDFVTVEAAATLFSHGKFVSSGIAVNVKTGFVIDRSIARAVSGVHTGTPVDVPLVGANVRRMYHMLRGGRGGTGGFVEELPDTPDGYLWCGAWFVARDDLLLADLINTFAAHWELQRATRRNATLMMPNVRHHAPFPEWLAFLQRHYGVKIMHLPPVARTVYKGKITFAAPAESGFSAAAARFVGEVLAPRVLEWCTRDGNACEAAPFPFAAMGRGRSVLPEESFAAKAAISRRNITRITLPTSSSVSMEQRVFQAVTADVRFLQWGEAASIERVLMGAFVAVEKLPWKPAQVALINQRSSQRLGNSCPKPRPPPRVVLLAAGAGSAGVKEEVFSRSGLFGHAADPQATTWYIAGEDLATQQMPGAVVKACWLGDDGDSWPAQALDFDDGAFNLAKESLAIVDGGKTAAAAEIRDDLELLDHLVRTSRVFVFNQWVAQAPRALPAKPSADGLRPFPDPSAGASLMLPPAALYASTVKGAGPASAESVAAWRTYGTARFLLTARVEAFAQARVPTASSGWVLAAYYKSFGGVVVAEQPDKSVVVPNSHPCFGIADELKLGGQTCPAVAAVVAADWGSMKSSAADGDAAGATVAVWLVPAGQPAKMGAGVVVQAILARLGHLVIDGTLADRSGSALAAILPEDLAEGAAQAARQLLELFGVTQVVAVKHGAPLRFKTTKVLVPPILEDFRMQFSAHQFAATRWLAANSEKAKQQGRHRRKVVLALRNDSDAGYVNETAGMDVPGVSMLVDPSVGDALRSVQHARTLVVFYGDALLYFVSLWADALRSEPGPQLLGESGRRRHLNVIVLCPPAVHARCRLGPDGTGTRSRYYSLGRELNLPRGVHVAYQLVTDPDGEYAAPTQPMPLHQLLTGGHLNNFGDGLPSNHTSFGVGSSGSQDQARQRMLKRGFRESLKLPL</sequence>
<protein>
    <submittedName>
        <fullName evidence="3">Uncharacterized protein</fullName>
    </submittedName>
</protein>
<feature type="compositionally biased region" description="Polar residues" evidence="1">
    <location>
        <begin position="1105"/>
        <end position="1120"/>
    </location>
</feature>
<feature type="signal peptide" evidence="2">
    <location>
        <begin position="1"/>
        <end position="31"/>
    </location>
</feature>
<keyword evidence="2" id="KW-0732">Signal</keyword>
<evidence type="ECO:0000256" key="2">
    <source>
        <dbReference type="SAM" id="SignalP"/>
    </source>
</evidence>
<reference evidence="3" key="1">
    <citation type="submission" date="2021-01" db="EMBL/GenBank/DDBJ databases">
        <authorList>
            <person name="Corre E."/>
            <person name="Pelletier E."/>
            <person name="Niang G."/>
            <person name="Scheremetjew M."/>
            <person name="Finn R."/>
            <person name="Kale V."/>
            <person name="Holt S."/>
            <person name="Cochrane G."/>
            <person name="Meng A."/>
            <person name="Brown T."/>
            <person name="Cohen L."/>
        </authorList>
    </citation>
    <scope>NUCLEOTIDE SEQUENCE</scope>
    <source>
        <strain evidence="3">CCAP 1951/1</strain>
    </source>
</reference>
<proteinExistence type="predicted"/>